<sequence length="158" mass="17879">MDDNICRGKTQPQELWNRIKQESGYAGEDIDFVSFWVKHFKPNLQVHKLIKDVSRNHPVGLLTNIYPGVYPKAVETGNIPDLPYAFVLQSCDTGFVKPEKQIYELAQEMSGQKPSDILLIDDNSTFIAPAQEMGWKTYIFNTINPDTSVASLRNGFAL</sequence>
<dbReference type="NCBIfam" id="TIGR01509">
    <property type="entry name" value="HAD-SF-IA-v3"/>
    <property type="match status" value="1"/>
</dbReference>
<reference evidence="1 2" key="1">
    <citation type="journal article" date="2015" name="Nature">
        <title>rRNA introns, odd ribosomes, and small enigmatic genomes across a large radiation of phyla.</title>
        <authorList>
            <person name="Brown C.T."/>
            <person name="Hug L.A."/>
            <person name="Thomas B.C."/>
            <person name="Sharon I."/>
            <person name="Castelle C.J."/>
            <person name="Singh A."/>
            <person name="Wilkins M.J."/>
            <person name="Williams K.H."/>
            <person name="Banfield J.F."/>
        </authorList>
    </citation>
    <scope>NUCLEOTIDE SEQUENCE [LARGE SCALE GENOMIC DNA]</scope>
</reference>
<protein>
    <submittedName>
        <fullName evidence="1">HAD-superfamily hydrolase subfamily IA</fullName>
    </submittedName>
</protein>
<dbReference type="Gene3D" id="1.10.150.240">
    <property type="entry name" value="Putative phosphatase, domain 2"/>
    <property type="match status" value="1"/>
</dbReference>
<dbReference type="EMBL" id="LCFK01000016">
    <property type="protein sequence ID" value="KKS93854.1"/>
    <property type="molecule type" value="Genomic_DNA"/>
</dbReference>
<dbReference type="InterPro" id="IPR006439">
    <property type="entry name" value="HAD-SF_hydro_IA"/>
</dbReference>
<evidence type="ECO:0000313" key="2">
    <source>
        <dbReference type="Proteomes" id="UP000033980"/>
    </source>
</evidence>
<organism evidence="1 2">
    <name type="scientific">Candidatus Collierbacteria bacterium GW2011_GWC2_43_12</name>
    <dbReference type="NCBI Taxonomy" id="1618390"/>
    <lineage>
        <taxon>Bacteria</taxon>
        <taxon>Candidatus Collieribacteriota</taxon>
    </lineage>
</organism>
<dbReference type="InterPro" id="IPR023214">
    <property type="entry name" value="HAD_sf"/>
</dbReference>
<dbReference type="GO" id="GO:0016787">
    <property type="term" value="F:hydrolase activity"/>
    <property type="evidence" value="ECO:0007669"/>
    <property type="project" value="UniProtKB-KW"/>
</dbReference>
<gene>
    <name evidence="1" type="ORF">UV68_C0016G0002</name>
</gene>
<dbReference type="PANTHER" id="PTHR43611:SF3">
    <property type="entry name" value="FLAVIN MONONUCLEOTIDE HYDROLASE 1, CHLOROPLATIC"/>
    <property type="match status" value="1"/>
</dbReference>
<dbReference type="Gene3D" id="3.40.50.1000">
    <property type="entry name" value="HAD superfamily/HAD-like"/>
    <property type="match status" value="1"/>
</dbReference>
<dbReference type="Proteomes" id="UP000033980">
    <property type="component" value="Unassembled WGS sequence"/>
</dbReference>
<dbReference type="SUPFAM" id="SSF56784">
    <property type="entry name" value="HAD-like"/>
    <property type="match status" value="1"/>
</dbReference>
<comment type="caution">
    <text evidence="1">The sequence shown here is derived from an EMBL/GenBank/DDBJ whole genome shotgun (WGS) entry which is preliminary data.</text>
</comment>
<dbReference type="InterPro" id="IPR023198">
    <property type="entry name" value="PGP-like_dom2"/>
</dbReference>
<keyword evidence="1" id="KW-0378">Hydrolase</keyword>
<accession>A0A0G1D864</accession>
<dbReference type="InterPro" id="IPR036412">
    <property type="entry name" value="HAD-like_sf"/>
</dbReference>
<dbReference type="Pfam" id="PF00702">
    <property type="entry name" value="Hydrolase"/>
    <property type="match status" value="1"/>
</dbReference>
<evidence type="ECO:0000313" key="1">
    <source>
        <dbReference type="EMBL" id="KKS93854.1"/>
    </source>
</evidence>
<dbReference type="PANTHER" id="PTHR43611">
    <property type="entry name" value="ALPHA-D-GLUCOSE 1-PHOSPHATE PHOSPHATASE"/>
    <property type="match status" value="1"/>
</dbReference>
<dbReference type="PRINTS" id="PR00413">
    <property type="entry name" value="HADHALOGNASE"/>
</dbReference>
<name>A0A0G1D864_9BACT</name>
<proteinExistence type="predicted"/>
<dbReference type="AlphaFoldDB" id="A0A0G1D864"/>